<organism evidence="1 2">
    <name type="scientific">Catellatospora citrea</name>
    <dbReference type="NCBI Taxonomy" id="53366"/>
    <lineage>
        <taxon>Bacteria</taxon>
        <taxon>Bacillati</taxon>
        <taxon>Actinomycetota</taxon>
        <taxon>Actinomycetes</taxon>
        <taxon>Micromonosporales</taxon>
        <taxon>Micromonosporaceae</taxon>
        <taxon>Catellatospora</taxon>
    </lineage>
</organism>
<dbReference type="AlphaFoldDB" id="A0A8J3KE88"/>
<evidence type="ECO:0000313" key="2">
    <source>
        <dbReference type="Proteomes" id="UP000659904"/>
    </source>
</evidence>
<dbReference type="Proteomes" id="UP000659904">
    <property type="component" value="Unassembled WGS sequence"/>
</dbReference>
<proteinExistence type="predicted"/>
<evidence type="ECO:0000313" key="1">
    <source>
        <dbReference type="EMBL" id="GIG01587.1"/>
    </source>
</evidence>
<comment type="caution">
    <text evidence="1">The sequence shown here is derived from an EMBL/GenBank/DDBJ whole genome shotgun (WGS) entry which is preliminary data.</text>
</comment>
<keyword evidence="2" id="KW-1185">Reference proteome</keyword>
<protein>
    <submittedName>
        <fullName evidence="1">Uncharacterized protein</fullName>
    </submittedName>
</protein>
<accession>A0A8J3KE88</accession>
<dbReference type="RefSeq" id="WP_170213457.1">
    <property type="nucleotide sequence ID" value="NZ_RAPR01000002.1"/>
</dbReference>
<reference evidence="1 2" key="1">
    <citation type="submission" date="2021-01" db="EMBL/GenBank/DDBJ databases">
        <title>Whole genome shotgun sequence of Catellatospora citrea NBRC 14495.</title>
        <authorList>
            <person name="Komaki H."/>
            <person name="Tamura T."/>
        </authorList>
    </citation>
    <scope>NUCLEOTIDE SEQUENCE [LARGE SCALE GENOMIC DNA]</scope>
    <source>
        <strain evidence="1 2">NBRC 14495</strain>
    </source>
</reference>
<sequence>MSPVALAISAVLSVILAVTICVVATRILRGLADVAVPADPMSLPAASAAAR</sequence>
<name>A0A8J3KE88_9ACTN</name>
<dbReference type="EMBL" id="BONH01000041">
    <property type="protein sequence ID" value="GIG01587.1"/>
    <property type="molecule type" value="Genomic_DNA"/>
</dbReference>
<gene>
    <name evidence="1" type="ORF">Cci01nite_66800</name>
</gene>